<dbReference type="InterPro" id="IPR050401">
    <property type="entry name" value="Cyclic_nucleotide_synthase"/>
</dbReference>
<dbReference type="PANTHER" id="PTHR11920">
    <property type="entry name" value="GUANYLYL CYCLASE"/>
    <property type="match status" value="1"/>
</dbReference>
<organism evidence="3 4">
    <name type="scientific">Ancylostoma ceylanicum</name>
    <dbReference type="NCBI Taxonomy" id="53326"/>
    <lineage>
        <taxon>Eukaryota</taxon>
        <taxon>Metazoa</taxon>
        <taxon>Ecdysozoa</taxon>
        <taxon>Nematoda</taxon>
        <taxon>Chromadorea</taxon>
        <taxon>Rhabditida</taxon>
        <taxon>Rhabditina</taxon>
        <taxon>Rhabditomorpha</taxon>
        <taxon>Strongyloidea</taxon>
        <taxon>Ancylostomatidae</taxon>
        <taxon>Ancylostomatinae</taxon>
        <taxon>Ancylostoma</taxon>
    </lineage>
</organism>
<dbReference type="STRING" id="53326.A0A016UXT5"/>
<gene>
    <name evidence="3" type="primary">Acey_s0022.g520</name>
    <name evidence="3" type="ORF">Y032_0022g520</name>
</gene>
<dbReference type="GO" id="GO:0007168">
    <property type="term" value="P:receptor guanylyl cyclase signaling pathway"/>
    <property type="evidence" value="ECO:0007669"/>
    <property type="project" value="TreeGrafter"/>
</dbReference>
<evidence type="ECO:0000313" key="3">
    <source>
        <dbReference type="EMBL" id="EYC20229.1"/>
    </source>
</evidence>
<comment type="caution">
    <text evidence="3">The sequence shown here is derived from an EMBL/GenBank/DDBJ whole genome shotgun (WGS) entry which is preliminary data.</text>
</comment>
<keyword evidence="1" id="KW-0547">Nucleotide-binding</keyword>
<dbReference type="PANTHER" id="PTHR11920:SF501">
    <property type="entry name" value="GUANYLATE CYCLASE 32E"/>
    <property type="match status" value="1"/>
</dbReference>
<dbReference type="GO" id="GO:0005886">
    <property type="term" value="C:plasma membrane"/>
    <property type="evidence" value="ECO:0007669"/>
    <property type="project" value="TreeGrafter"/>
</dbReference>
<protein>
    <recommendedName>
        <fullName evidence="5">Serine-threonine/tyrosine-protein kinase catalytic domain-containing protein</fullName>
    </recommendedName>
</protein>
<keyword evidence="4" id="KW-1185">Reference proteome</keyword>
<evidence type="ECO:0000313" key="4">
    <source>
        <dbReference type="Proteomes" id="UP000024635"/>
    </source>
</evidence>
<accession>A0A016UXT5</accession>
<dbReference type="GO" id="GO:0000166">
    <property type="term" value="F:nucleotide binding"/>
    <property type="evidence" value="ECO:0007669"/>
    <property type="project" value="UniProtKB-KW"/>
</dbReference>
<dbReference type="Gene3D" id="1.10.510.10">
    <property type="entry name" value="Transferase(Phosphotransferase) domain 1"/>
    <property type="match status" value="1"/>
</dbReference>
<evidence type="ECO:0000256" key="1">
    <source>
        <dbReference type="ARBA" id="ARBA00022741"/>
    </source>
</evidence>
<dbReference type="Proteomes" id="UP000024635">
    <property type="component" value="Unassembled WGS sequence"/>
</dbReference>
<dbReference type="SUPFAM" id="SSF56112">
    <property type="entry name" value="Protein kinase-like (PK-like)"/>
    <property type="match status" value="1"/>
</dbReference>
<proteinExistence type="predicted"/>
<dbReference type="InterPro" id="IPR011009">
    <property type="entry name" value="Kinase-like_dom_sf"/>
</dbReference>
<dbReference type="GO" id="GO:0001653">
    <property type="term" value="F:peptide receptor activity"/>
    <property type="evidence" value="ECO:0007669"/>
    <property type="project" value="TreeGrafter"/>
</dbReference>
<name>A0A016UXT5_9BILA</name>
<dbReference type="OrthoDB" id="6158259at2759"/>
<dbReference type="GO" id="GO:0004016">
    <property type="term" value="F:adenylate cyclase activity"/>
    <property type="evidence" value="ECO:0007669"/>
    <property type="project" value="TreeGrafter"/>
</dbReference>
<dbReference type="AlphaFoldDB" id="A0A016UXT5"/>
<keyword evidence="2" id="KW-0456">Lyase</keyword>
<evidence type="ECO:0000256" key="2">
    <source>
        <dbReference type="ARBA" id="ARBA00023239"/>
    </source>
</evidence>
<reference evidence="4" key="1">
    <citation type="journal article" date="2015" name="Nat. Genet.">
        <title>The genome and transcriptome of the zoonotic hookworm Ancylostoma ceylanicum identify infection-specific gene families.</title>
        <authorList>
            <person name="Schwarz E.M."/>
            <person name="Hu Y."/>
            <person name="Antoshechkin I."/>
            <person name="Miller M.M."/>
            <person name="Sternberg P.W."/>
            <person name="Aroian R.V."/>
        </authorList>
    </citation>
    <scope>NUCLEOTIDE SEQUENCE</scope>
    <source>
        <strain evidence="4">HY135</strain>
    </source>
</reference>
<dbReference type="EMBL" id="JARK01001358">
    <property type="protein sequence ID" value="EYC20229.1"/>
    <property type="molecule type" value="Genomic_DNA"/>
</dbReference>
<evidence type="ECO:0008006" key="5">
    <source>
        <dbReference type="Google" id="ProtNLM"/>
    </source>
</evidence>
<dbReference type="GO" id="GO:0004383">
    <property type="term" value="F:guanylate cyclase activity"/>
    <property type="evidence" value="ECO:0007669"/>
    <property type="project" value="TreeGrafter"/>
</dbReference>
<sequence>MRSQCAPKMPITLEGEAIEEVGSYVYIGQEVNTSNDLTGEILRRRKAGWLKFNEEKEGESVAALKHEARIHFEPSDAAAFRKMRQMEHDNVNRFIGICLDGPQMMSIWRYGSRGSIQDVILRGSMTMDNFFVISLLNDIANVGREER</sequence>